<protein>
    <submittedName>
        <fullName evidence="1">Uncharacterized protein</fullName>
    </submittedName>
</protein>
<reference evidence="1" key="1">
    <citation type="submission" date="2023-07" db="EMBL/GenBank/DDBJ databases">
        <title>draft genome sequence of fig (Ficus carica).</title>
        <authorList>
            <person name="Takahashi T."/>
            <person name="Nishimura K."/>
        </authorList>
    </citation>
    <scope>NUCLEOTIDE SEQUENCE</scope>
</reference>
<gene>
    <name evidence="1" type="ORF">TIFTF001_000209</name>
</gene>
<keyword evidence="2" id="KW-1185">Reference proteome</keyword>
<organism evidence="1 2">
    <name type="scientific">Ficus carica</name>
    <name type="common">Common fig</name>
    <dbReference type="NCBI Taxonomy" id="3494"/>
    <lineage>
        <taxon>Eukaryota</taxon>
        <taxon>Viridiplantae</taxon>
        <taxon>Streptophyta</taxon>
        <taxon>Embryophyta</taxon>
        <taxon>Tracheophyta</taxon>
        <taxon>Spermatophyta</taxon>
        <taxon>Magnoliopsida</taxon>
        <taxon>eudicotyledons</taxon>
        <taxon>Gunneridae</taxon>
        <taxon>Pentapetalae</taxon>
        <taxon>rosids</taxon>
        <taxon>fabids</taxon>
        <taxon>Rosales</taxon>
        <taxon>Moraceae</taxon>
        <taxon>Ficeae</taxon>
        <taxon>Ficus</taxon>
    </lineage>
</organism>
<dbReference type="EMBL" id="BTGU01000001">
    <property type="protein sequence ID" value="GMN23670.1"/>
    <property type="molecule type" value="Genomic_DNA"/>
</dbReference>
<dbReference type="Proteomes" id="UP001187192">
    <property type="component" value="Unassembled WGS sequence"/>
</dbReference>
<dbReference type="AlphaFoldDB" id="A0AA87Z3U9"/>
<sequence length="48" mass="5657">MTWPRRARSPVRQLRPDLCSEPPEALSFFTVFTRAPATVKREREQRGE</sequence>
<accession>A0AA87Z3U9</accession>
<proteinExistence type="predicted"/>
<comment type="caution">
    <text evidence="1">The sequence shown here is derived from an EMBL/GenBank/DDBJ whole genome shotgun (WGS) entry which is preliminary data.</text>
</comment>
<name>A0AA87Z3U9_FICCA</name>
<evidence type="ECO:0000313" key="1">
    <source>
        <dbReference type="EMBL" id="GMN23670.1"/>
    </source>
</evidence>
<evidence type="ECO:0000313" key="2">
    <source>
        <dbReference type="Proteomes" id="UP001187192"/>
    </source>
</evidence>
<dbReference type="Gramene" id="FCD_00002000-RA">
    <property type="protein sequence ID" value="FCD_00002000-RA:cds"/>
    <property type="gene ID" value="FCD_00002000"/>
</dbReference>